<sequence>MLSMELASSDFTNTEDHLIQILTHIKQYNENVKDLLEGSHLKNNEDLEKCIFSLILLIQDLSKTFCDKISRTTESLQSTFHLLKGIQNKFKDFGSNNEHTHYLTSISQILSDTAQHLKLAEEQLYTVSTQYSTNQTEKSNVTRYETKEDFVDGSTAGKAITDTSQSHKASEKINLEEAGKCNEQCDEGVSTVTIMNVSPFIKTNSISPEDEYHQDLNFIANTDIISGNEEHLQPLTEKIVNDKQQLNNIKQQNDSDSADSDKENRIELHVNSTEPNLLKQPMIESKHWTYKEYMLKSDYDKEQRLACFIKAPPLILEQIECRLMDDISSLVVSDSEELVSSVLGIWSRDANLKIPFPLSVSIPFNSRYRGNYKDVMVKANDENLQASYLTPNSLDGYHGNHKGSFAEVKVYKLGIFAVVSCLRKENFTVFRKGLSIKLSMDSRISLNYPSGCFNTSVIVQFKVQPIDTSLISQLKVKHDIYHSVVSSSPLVHVKQPSFQAFHKPVIVILPCPPNPEKKKQGEDIENKRASTATVPRVTSAHQIRSIYHKAVSASVKKHGDNPTELLKLLAFKEDQWAVLDDVVVKNVQNGIVSFEVSEHLQSFIVIRLSSAMDNAHLLSFIQNLQDATYSSMVNVILYRKKDNPQKAVFQVVSSKELNWEVLNLREAGYIGPPEPSEQIPLQEGEQIYLRFCGNIAASDGKTMANTFKLTFHCQRKQQLPLNLSVVDEFGNHSSQHYKGTVAIYKLSKEDIIESYKSSVTSDVLLQQRTPVSKLALTLPKMEKNVIRPSSTKLISSDPTDVQWDNLLHWLAQELTEEDASLLVLSLPIRRSTIQLVKLKSPDNLTEQIYELLTFWKKSLPTSADKLRLLARHLRKSGRSNLVETLQTKWETNTFYQKPL</sequence>
<dbReference type="Proteomes" id="UP001295444">
    <property type="component" value="Chromosome 06"/>
</dbReference>
<dbReference type="Pfam" id="PF00531">
    <property type="entry name" value="Death"/>
    <property type="match status" value="1"/>
</dbReference>
<dbReference type="InterPro" id="IPR011029">
    <property type="entry name" value="DEATH-like_dom_sf"/>
</dbReference>
<evidence type="ECO:0000313" key="2">
    <source>
        <dbReference type="EMBL" id="CAH2299988.1"/>
    </source>
</evidence>
<dbReference type="Gene3D" id="2.60.220.30">
    <property type="match status" value="1"/>
</dbReference>
<dbReference type="AlphaFoldDB" id="A0AAD1SJI3"/>
<dbReference type="PANTHER" id="PTHR28336">
    <property type="entry name" value="BA1-643"/>
    <property type="match status" value="1"/>
</dbReference>
<dbReference type="PANTHER" id="PTHR28336:SF4">
    <property type="entry name" value="DEATH DOMAIN-CONTAINING PROTEIN 1"/>
    <property type="match status" value="1"/>
</dbReference>
<keyword evidence="3" id="KW-1185">Reference proteome</keyword>
<name>A0AAD1SJI3_PELCU</name>
<dbReference type="Gene3D" id="1.10.533.10">
    <property type="entry name" value="Death Domain, Fas"/>
    <property type="match status" value="1"/>
</dbReference>
<dbReference type="InterPro" id="IPR000488">
    <property type="entry name" value="Death_dom"/>
</dbReference>
<evidence type="ECO:0000259" key="1">
    <source>
        <dbReference type="PROSITE" id="PS50017"/>
    </source>
</evidence>
<proteinExistence type="predicted"/>
<reference evidence="2" key="1">
    <citation type="submission" date="2022-03" db="EMBL/GenBank/DDBJ databases">
        <authorList>
            <person name="Alioto T."/>
            <person name="Alioto T."/>
            <person name="Gomez Garrido J."/>
        </authorList>
    </citation>
    <scope>NUCLEOTIDE SEQUENCE</scope>
</reference>
<dbReference type="SUPFAM" id="SSF47986">
    <property type="entry name" value="DEATH domain"/>
    <property type="match status" value="1"/>
</dbReference>
<gene>
    <name evidence="2" type="ORF">PECUL_23A058021</name>
</gene>
<feature type="domain" description="Death" evidence="1">
    <location>
        <begin position="822"/>
        <end position="889"/>
    </location>
</feature>
<evidence type="ECO:0000313" key="3">
    <source>
        <dbReference type="Proteomes" id="UP001295444"/>
    </source>
</evidence>
<protein>
    <submittedName>
        <fullName evidence="2">Death domain-containing 1</fullName>
    </submittedName>
</protein>
<dbReference type="EMBL" id="OW240917">
    <property type="protein sequence ID" value="CAH2299988.1"/>
    <property type="molecule type" value="Genomic_DNA"/>
</dbReference>
<organism evidence="2 3">
    <name type="scientific">Pelobates cultripes</name>
    <name type="common">Western spadefoot toad</name>
    <dbReference type="NCBI Taxonomy" id="61616"/>
    <lineage>
        <taxon>Eukaryota</taxon>
        <taxon>Metazoa</taxon>
        <taxon>Chordata</taxon>
        <taxon>Craniata</taxon>
        <taxon>Vertebrata</taxon>
        <taxon>Euteleostomi</taxon>
        <taxon>Amphibia</taxon>
        <taxon>Batrachia</taxon>
        <taxon>Anura</taxon>
        <taxon>Pelobatoidea</taxon>
        <taxon>Pelobatidae</taxon>
        <taxon>Pelobates</taxon>
    </lineage>
</organism>
<dbReference type="PROSITE" id="PS50017">
    <property type="entry name" value="DEATH_DOMAIN"/>
    <property type="match status" value="1"/>
</dbReference>
<accession>A0AAD1SJI3</accession>
<dbReference type="GO" id="GO:0007165">
    <property type="term" value="P:signal transduction"/>
    <property type="evidence" value="ECO:0007669"/>
    <property type="project" value="InterPro"/>
</dbReference>